<keyword evidence="3" id="KW-1185">Reference proteome</keyword>
<gene>
    <name evidence="2" type="ORF">BO71DRAFT_420335</name>
</gene>
<accession>A0A319D6N2</accession>
<name>A0A319D6N2_9EURO</name>
<proteinExistence type="predicted"/>
<sequence length="331" mass="36808">MIEATQPAEPKSPRKIKVKWPQLDITITALMKENVNQRLINLLFEHLPYRSLQNHALVSGDHLYHLVPSEGLIVMPDRTTEADGTVFLSGLQHLAIKYGPLSEYLPAAPCGNIIPEDVKKFKIAGSQVWAACTKTKQIIEAIVWDASMPEPSAHLPLRLERIGVNNDMKDLAQRIHDETELSCSRISPDLETVHNGLCHSLAGCKGSCFATMVFINGETRPLGYNILNNILAIAANQPHFDLSHLIPLYRVFATIPAEFVGYTGATFLCSTHGQIDALISARVETNPNTNQARADFLAMISAFARYVNLLNAQNLHLFPWKHAVEYQTQLN</sequence>
<dbReference type="AlphaFoldDB" id="A0A319D6N2"/>
<reference evidence="2 3" key="1">
    <citation type="submission" date="2018-02" db="EMBL/GenBank/DDBJ databases">
        <title>The genomes of Aspergillus section Nigri reveals drivers in fungal speciation.</title>
        <authorList>
            <consortium name="DOE Joint Genome Institute"/>
            <person name="Vesth T.C."/>
            <person name="Nybo J."/>
            <person name="Theobald S."/>
            <person name="Brandl J."/>
            <person name="Frisvad J.C."/>
            <person name="Nielsen K.F."/>
            <person name="Lyhne E.K."/>
            <person name="Kogle M.E."/>
            <person name="Kuo A."/>
            <person name="Riley R."/>
            <person name="Clum A."/>
            <person name="Nolan M."/>
            <person name="Lipzen A."/>
            <person name="Salamov A."/>
            <person name="Henrissat B."/>
            <person name="Wiebenga A."/>
            <person name="De vries R.P."/>
            <person name="Grigoriev I.V."/>
            <person name="Mortensen U.H."/>
            <person name="Andersen M.R."/>
            <person name="Baker S.E."/>
        </authorList>
    </citation>
    <scope>NUCLEOTIDE SEQUENCE [LARGE SCALE GENOMIC DNA]</scope>
    <source>
        <strain evidence="2 3">CBS 707.79</strain>
    </source>
</reference>
<dbReference type="VEuPathDB" id="FungiDB:BO71DRAFT_420335"/>
<evidence type="ECO:0000313" key="3">
    <source>
        <dbReference type="Proteomes" id="UP000247810"/>
    </source>
</evidence>
<protein>
    <submittedName>
        <fullName evidence="2">Cucumopine synthase</fullName>
    </submittedName>
</protein>
<organism evidence="2 3">
    <name type="scientific">Aspergillus ellipticus CBS 707.79</name>
    <dbReference type="NCBI Taxonomy" id="1448320"/>
    <lineage>
        <taxon>Eukaryota</taxon>
        <taxon>Fungi</taxon>
        <taxon>Dikarya</taxon>
        <taxon>Ascomycota</taxon>
        <taxon>Pezizomycotina</taxon>
        <taxon>Eurotiomycetes</taxon>
        <taxon>Eurotiomycetidae</taxon>
        <taxon>Eurotiales</taxon>
        <taxon>Aspergillaceae</taxon>
        <taxon>Aspergillus</taxon>
        <taxon>Aspergillus subgen. Circumdati</taxon>
    </lineage>
</organism>
<dbReference type="Proteomes" id="UP000247810">
    <property type="component" value="Unassembled WGS sequence"/>
</dbReference>
<dbReference type="InterPro" id="IPR040602">
    <property type="entry name" value="Cucumopine_C"/>
</dbReference>
<dbReference type="EMBL" id="KZ825900">
    <property type="protein sequence ID" value="PYH93095.1"/>
    <property type="molecule type" value="Genomic_DNA"/>
</dbReference>
<evidence type="ECO:0000313" key="2">
    <source>
        <dbReference type="EMBL" id="PYH93095.1"/>
    </source>
</evidence>
<feature type="domain" description="Cucumopine synthase C-terminal helical bundle" evidence="1">
    <location>
        <begin position="169"/>
        <end position="317"/>
    </location>
</feature>
<dbReference type="Pfam" id="PF18631">
    <property type="entry name" value="Cucumopine_C"/>
    <property type="match status" value="1"/>
</dbReference>
<dbReference type="Gene3D" id="2.40.100.20">
    <property type="match status" value="1"/>
</dbReference>
<dbReference type="OrthoDB" id="4299926at2759"/>
<evidence type="ECO:0000259" key="1">
    <source>
        <dbReference type="Pfam" id="PF18631"/>
    </source>
</evidence>